<accession>A0A1B0C3Q0</accession>
<sequence length="138" mass="15061">MTCWCKHQNTRISLPSAIIQRISLVIGSSAVRPPPNVENTISVSSSLATSVQSCISLDGVEMTLAPYAAKYLITIMSYRKSKSSQNNSNISVAAYICSIIELSCHCSSGERFAQLHQQVPERPGSYRLLVLLPMNSDV</sequence>
<dbReference type="AlphaFoldDB" id="A0A1B0C3Q0"/>
<keyword evidence="2" id="KW-1185">Reference proteome</keyword>
<name>A0A1B0C3Q0_9MUSC</name>
<dbReference type="EMBL" id="JXJN01025065">
    <property type="status" value="NOT_ANNOTATED_CDS"/>
    <property type="molecule type" value="Genomic_DNA"/>
</dbReference>
<evidence type="ECO:0000313" key="1">
    <source>
        <dbReference type="EnsemblMetazoa" id="GPPI048263-PA"/>
    </source>
</evidence>
<dbReference type="Proteomes" id="UP000092460">
    <property type="component" value="Unassembled WGS sequence"/>
</dbReference>
<protein>
    <submittedName>
        <fullName evidence="1">Uncharacterized protein</fullName>
    </submittedName>
</protein>
<dbReference type="EMBL" id="JXJN01025064">
    <property type="status" value="NOT_ANNOTATED_CDS"/>
    <property type="molecule type" value="Genomic_DNA"/>
</dbReference>
<proteinExistence type="predicted"/>
<dbReference type="VEuPathDB" id="VectorBase:GPPI048263"/>
<dbReference type="EnsemblMetazoa" id="GPPI048263-RA">
    <property type="protein sequence ID" value="GPPI048263-PA"/>
    <property type="gene ID" value="GPPI048263"/>
</dbReference>
<reference evidence="2" key="1">
    <citation type="submission" date="2015-01" db="EMBL/GenBank/DDBJ databases">
        <authorList>
            <person name="Aksoy S."/>
            <person name="Warren W."/>
            <person name="Wilson R.K."/>
        </authorList>
    </citation>
    <scope>NUCLEOTIDE SEQUENCE [LARGE SCALE GENOMIC DNA]</scope>
    <source>
        <strain evidence="2">IAEA</strain>
    </source>
</reference>
<reference evidence="1" key="2">
    <citation type="submission" date="2020-05" db="UniProtKB">
        <authorList>
            <consortium name="EnsemblMetazoa"/>
        </authorList>
    </citation>
    <scope>IDENTIFICATION</scope>
    <source>
        <strain evidence="1">IAEA</strain>
    </source>
</reference>
<evidence type="ECO:0000313" key="2">
    <source>
        <dbReference type="Proteomes" id="UP000092460"/>
    </source>
</evidence>
<organism evidence="1 2">
    <name type="scientific">Glossina palpalis gambiensis</name>
    <dbReference type="NCBI Taxonomy" id="67801"/>
    <lineage>
        <taxon>Eukaryota</taxon>
        <taxon>Metazoa</taxon>
        <taxon>Ecdysozoa</taxon>
        <taxon>Arthropoda</taxon>
        <taxon>Hexapoda</taxon>
        <taxon>Insecta</taxon>
        <taxon>Pterygota</taxon>
        <taxon>Neoptera</taxon>
        <taxon>Endopterygota</taxon>
        <taxon>Diptera</taxon>
        <taxon>Brachycera</taxon>
        <taxon>Muscomorpha</taxon>
        <taxon>Hippoboscoidea</taxon>
        <taxon>Glossinidae</taxon>
        <taxon>Glossina</taxon>
    </lineage>
</organism>